<protein>
    <recommendedName>
        <fullName evidence="1">RapA2 cadherin-like domain-containing protein</fullName>
    </recommendedName>
</protein>
<comment type="caution">
    <text evidence="2">The sequence shown here is derived from an EMBL/GenBank/DDBJ whole genome shotgun (WGS) entry which is preliminary data.</text>
</comment>
<dbReference type="InterPro" id="IPR013783">
    <property type="entry name" value="Ig-like_fold"/>
</dbReference>
<accession>A0A2W7CNM0</accession>
<feature type="non-terminal residue" evidence="2">
    <location>
        <position position="568"/>
    </location>
</feature>
<evidence type="ECO:0000259" key="1">
    <source>
        <dbReference type="Pfam" id="PF17803"/>
    </source>
</evidence>
<dbReference type="InterPro" id="IPR040853">
    <property type="entry name" value="RapA2_cadherin-like"/>
</dbReference>
<dbReference type="EMBL" id="MZXV01000058">
    <property type="protein sequence ID" value="PZV35339.1"/>
    <property type="molecule type" value="Genomic_DNA"/>
</dbReference>
<dbReference type="Gene3D" id="2.60.40.10">
    <property type="entry name" value="Immunoglobulins"/>
    <property type="match status" value="2"/>
</dbReference>
<reference evidence="3" key="1">
    <citation type="submission" date="2017-03" db="EMBL/GenBank/DDBJ databases">
        <authorList>
            <person name="Safronova V.I."/>
            <person name="Sazanova A.L."/>
            <person name="Chirak E.R."/>
        </authorList>
    </citation>
    <scope>NUCLEOTIDE SEQUENCE [LARGE SCALE GENOMIC DNA]</scope>
    <source>
        <strain evidence="3">Ach-343</strain>
    </source>
</reference>
<organism evidence="2 3">
    <name type="scientific">Mesorhizobium kowhaii</name>
    <dbReference type="NCBI Taxonomy" id="1300272"/>
    <lineage>
        <taxon>Bacteria</taxon>
        <taxon>Pseudomonadati</taxon>
        <taxon>Pseudomonadota</taxon>
        <taxon>Alphaproteobacteria</taxon>
        <taxon>Hyphomicrobiales</taxon>
        <taxon>Phyllobacteriaceae</taxon>
        <taxon>Mesorhizobium</taxon>
    </lineage>
</organism>
<evidence type="ECO:0000313" key="2">
    <source>
        <dbReference type="EMBL" id="PZV35339.1"/>
    </source>
</evidence>
<dbReference type="Pfam" id="PF17803">
    <property type="entry name" value="Cadherin_4"/>
    <property type="match status" value="2"/>
</dbReference>
<gene>
    <name evidence="2" type="ORF">B5V02_27560</name>
</gene>
<dbReference type="Proteomes" id="UP000248616">
    <property type="component" value="Unassembled WGS sequence"/>
</dbReference>
<proteinExistence type="predicted"/>
<feature type="domain" description="RapA2 cadherin-like" evidence="1">
    <location>
        <begin position="380"/>
        <end position="453"/>
    </location>
</feature>
<dbReference type="AlphaFoldDB" id="A0A2W7CNM0"/>
<name>A0A2W7CNM0_9HYPH</name>
<sequence>MANDLGGNAKSLWSIDNGTNNIGAMSGYIAADLLTQDLGRIESAGSDTSANGAKIWITADGKVGYDTAFLSTAFRSQLQGLNAGQYLTDTFIYSIRLGNGTLSWATATIQFAGTNDGPVLSNTSDPTAVLELTSASAQNLAAITGNFSVSDLDIGNTLHASVVGSPVVQLNGSPFSLPAGAAALIASGAFTLTDTTSNGGAANIGYSYDPTAANLDFLRAGQSLTITYTVQVNDGTTNSGTQNVTFTITGTNDAPVLSDTSDPAAVLEAVNASAQDLVAITGNFSVSDLDIGDTLHASVVGSPVVQLNGSPFSLPAGAAALIASGAFTLTDTTSNGGAANIGYSYDPTAANLDFLRAGQNLTITYTVQVNDGTTNSGTQNVTFTIHGTNDAAVIGDPTVADVTEDSSPTTLTATGSISITDVDTGENHFNTTVTPGAGNLGALVLAADGSYTYSVANAAVQFLAGSTANGGTATQVDTFTVTAADGTSKLVSFTIHGTNDAAVIGDPTVADVTEDSSPTTLTATGSISITDVDTGENHFNTTVTPGAGNLGALVLAADGSYTYSVANA</sequence>
<feature type="domain" description="RapA2 cadherin-like" evidence="1">
    <location>
        <begin position="491"/>
        <end position="563"/>
    </location>
</feature>
<dbReference type="InterPro" id="IPR010221">
    <property type="entry name" value="VCBS_dom"/>
</dbReference>
<evidence type="ECO:0000313" key="3">
    <source>
        <dbReference type="Proteomes" id="UP000248616"/>
    </source>
</evidence>
<keyword evidence="3" id="KW-1185">Reference proteome</keyword>
<dbReference type="NCBIfam" id="TIGR01965">
    <property type="entry name" value="VCBS_repeat"/>
    <property type="match status" value="5"/>
</dbReference>